<keyword evidence="2" id="KW-1185">Reference proteome</keyword>
<proteinExistence type="predicted"/>
<comment type="caution">
    <text evidence="1">The sequence shown here is derived from an EMBL/GenBank/DDBJ whole genome shotgun (WGS) entry which is preliminary data.</text>
</comment>
<protein>
    <submittedName>
        <fullName evidence="1">BRI1-KD interacting protein</fullName>
    </submittedName>
</protein>
<name>A0ACC1WZZ9_MELAZ</name>
<evidence type="ECO:0000313" key="1">
    <source>
        <dbReference type="EMBL" id="KAJ4704701.1"/>
    </source>
</evidence>
<gene>
    <name evidence="1" type="ORF">OWV82_021573</name>
</gene>
<evidence type="ECO:0000313" key="2">
    <source>
        <dbReference type="Proteomes" id="UP001164539"/>
    </source>
</evidence>
<sequence length="261" mass="28685">MDISSPGGKVKSRSSSRGLVNSLDVSCGKLLDIKNFHEQNISDRDVVSCVEEGFEHLKLDDTKPGQKSLCKCATFPTDAEILPSGAYSNEQDEDEELEIALRRMFSDEAVHSACHRSISLPTPLKLVSAMKGSRERLGAAPGKLTVKWAPDVYDPPPTIVSHTVNRGKRQKSKEERNNKQKKGKKGRKGNSSHGCSKDKKQFRKISGSNDKCYKLMNARNGVVELPDGINDFEVAGPESYCGSSFLKESLTKVHYSVAEAL</sequence>
<organism evidence="1 2">
    <name type="scientific">Melia azedarach</name>
    <name type="common">Chinaberry tree</name>
    <dbReference type="NCBI Taxonomy" id="155640"/>
    <lineage>
        <taxon>Eukaryota</taxon>
        <taxon>Viridiplantae</taxon>
        <taxon>Streptophyta</taxon>
        <taxon>Embryophyta</taxon>
        <taxon>Tracheophyta</taxon>
        <taxon>Spermatophyta</taxon>
        <taxon>Magnoliopsida</taxon>
        <taxon>eudicotyledons</taxon>
        <taxon>Gunneridae</taxon>
        <taxon>Pentapetalae</taxon>
        <taxon>rosids</taxon>
        <taxon>malvids</taxon>
        <taxon>Sapindales</taxon>
        <taxon>Meliaceae</taxon>
        <taxon>Melia</taxon>
    </lineage>
</organism>
<accession>A0ACC1WZZ9</accession>
<dbReference type="Proteomes" id="UP001164539">
    <property type="component" value="Chromosome 12"/>
</dbReference>
<reference evidence="1 2" key="1">
    <citation type="journal article" date="2023" name="Science">
        <title>Complex scaffold remodeling in plant triterpene biosynthesis.</title>
        <authorList>
            <person name="De La Pena R."/>
            <person name="Hodgson H."/>
            <person name="Liu J.C."/>
            <person name="Stephenson M.J."/>
            <person name="Martin A.C."/>
            <person name="Owen C."/>
            <person name="Harkess A."/>
            <person name="Leebens-Mack J."/>
            <person name="Jimenez L.E."/>
            <person name="Osbourn A."/>
            <person name="Sattely E.S."/>
        </authorList>
    </citation>
    <scope>NUCLEOTIDE SEQUENCE [LARGE SCALE GENOMIC DNA]</scope>
    <source>
        <strain evidence="2">cv. JPN11</strain>
        <tissue evidence="1">Leaf</tissue>
    </source>
</reference>
<dbReference type="EMBL" id="CM051405">
    <property type="protein sequence ID" value="KAJ4704701.1"/>
    <property type="molecule type" value="Genomic_DNA"/>
</dbReference>